<feature type="transmembrane region" description="Helical" evidence="6">
    <location>
        <begin position="387"/>
        <end position="407"/>
    </location>
</feature>
<dbReference type="InterPro" id="IPR036259">
    <property type="entry name" value="MFS_trans_sf"/>
</dbReference>
<feature type="transmembrane region" description="Helical" evidence="6">
    <location>
        <begin position="322"/>
        <end position="343"/>
    </location>
</feature>
<feature type="transmembrane region" description="Helical" evidence="6">
    <location>
        <begin position="112"/>
        <end position="134"/>
    </location>
</feature>
<protein>
    <submittedName>
        <fullName evidence="8">MFS transporter</fullName>
    </submittedName>
</protein>
<evidence type="ECO:0000256" key="1">
    <source>
        <dbReference type="ARBA" id="ARBA00004651"/>
    </source>
</evidence>
<dbReference type="EMBL" id="SPQQ01000018">
    <property type="protein sequence ID" value="TGE35203.1"/>
    <property type="molecule type" value="Genomic_DNA"/>
</dbReference>
<dbReference type="OrthoDB" id="102502at2"/>
<feature type="transmembrane region" description="Helical" evidence="6">
    <location>
        <begin position="23"/>
        <end position="46"/>
    </location>
</feature>
<keyword evidence="2" id="KW-0813">Transport</keyword>
<evidence type="ECO:0000256" key="6">
    <source>
        <dbReference type="SAM" id="Phobius"/>
    </source>
</evidence>
<feature type="transmembrane region" description="Helical" evidence="6">
    <location>
        <begin position="146"/>
        <end position="167"/>
    </location>
</feature>
<feature type="transmembrane region" description="Helical" evidence="6">
    <location>
        <begin position="229"/>
        <end position="246"/>
    </location>
</feature>
<sequence length="421" mass="46839">MNTKESSVVLKEKFKMTDSQKKMWPILILGIFFEGFDDAALNFVLPYITKEFHLTTEIVGYALSLVGIGALWAFFIVRMADTVGRRPIFLGCVYLYSICSLLTVFAPNIYTIIAVQLLARVFLIGCWSVGYTILAEEFSTENLGKVSGMYQMTAVLGALTIALLLPLVLKLGFTWRALYLIGALPLIPAVIFRKNLKETQAFQELQEQKKAGIKQPKEDFFAVWRKPHTKYVLVMALVWLFMYFGIKGSLNFLTMRLVMELSWTPSMVSITILSQTLAGMVIINLNGRLLDKLGRKGAALVIITVGVVATIVQFNAQNFYTVIIFGMIAAGFVNSFLIVASTLTNELFPTELRANATAWSNNIIGRLGQILVPSMIGLLAVSMSIGHAVSIAMLMPLISLMFILVFLPETKKWNNGLVSRK</sequence>
<evidence type="ECO:0000256" key="4">
    <source>
        <dbReference type="ARBA" id="ARBA00022989"/>
    </source>
</evidence>
<evidence type="ECO:0000313" key="8">
    <source>
        <dbReference type="EMBL" id="TGE35203.1"/>
    </source>
</evidence>
<evidence type="ECO:0000313" key="9">
    <source>
        <dbReference type="Proteomes" id="UP000298460"/>
    </source>
</evidence>
<comment type="caution">
    <text evidence="8">The sequence shown here is derived from an EMBL/GenBank/DDBJ whole genome shotgun (WGS) entry which is preliminary data.</text>
</comment>
<feature type="domain" description="Major facilitator superfamily (MFS) profile" evidence="7">
    <location>
        <begin position="23"/>
        <end position="411"/>
    </location>
</feature>
<dbReference type="RefSeq" id="WP_135552368.1">
    <property type="nucleotide sequence ID" value="NZ_SPQQ01000018.1"/>
</dbReference>
<dbReference type="PANTHER" id="PTHR23508:SF10">
    <property type="entry name" value="CARBOXYLIC ACID TRANSPORTER PROTEIN HOMOLOG"/>
    <property type="match status" value="1"/>
</dbReference>
<gene>
    <name evidence="8" type="ORF">E4K67_26750</name>
</gene>
<dbReference type="GO" id="GO:0046943">
    <property type="term" value="F:carboxylic acid transmembrane transporter activity"/>
    <property type="evidence" value="ECO:0007669"/>
    <property type="project" value="TreeGrafter"/>
</dbReference>
<dbReference type="PANTHER" id="PTHR23508">
    <property type="entry name" value="CARBOXYLIC ACID TRANSPORTER PROTEIN HOMOLOG"/>
    <property type="match status" value="1"/>
</dbReference>
<evidence type="ECO:0000256" key="2">
    <source>
        <dbReference type="ARBA" id="ARBA00022448"/>
    </source>
</evidence>
<evidence type="ECO:0000259" key="7">
    <source>
        <dbReference type="PROSITE" id="PS50850"/>
    </source>
</evidence>
<dbReference type="AlphaFoldDB" id="A0A4Z0QZ31"/>
<feature type="transmembrane region" description="Helical" evidence="6">
    <location>
        <begin position="88"/>
        <end position="106"/>
    </location>
</feature>
<keyword evidence="5 6" id="KW-0472">Membrane</keyword>
<feature type="transmembrane region" description="Helical" evidence="6">
    <location>
        <begin position="266"/>
        <end position="285"/>
    </location>
</feature>
<dbReference type="Proteomes" id="UP000298460">
    <property type="component" value="Unassembled WGS sequence"/>
</dbReference>
<feature type="transmembrane region" description="Helical" evidence="6">
    <location>
        <begin position="363"/>
        <end position="381"/>
    </location>
</feature>
<dbReference type="InterPro" id="IPR011701">
    <property type="entry name" value="MFS"/>
</dbReference>
<accession>A0A4Z0QZ31</accession>
<dbReference type="PROSITE" id="PS50850">
    <property type="entry name" value="MFS"/>
    <property type="match status" value="1"/>
</dbReference>
<evidence type="ECO:0000256" key="5">
    <source>
        <dbReference type="ARBA" id="ARBA00023136"/>
    </source>
</evidence>
<keyword evidence="4 6" id="KW-1133">Transmembrane helix</keyword>
<dbReference type="Pfam" id="PF07690">
    <property type="entry name" value="MFS_1"/>
    <property type="match status" value="1"/>
</dbReference>
<organism evidence="8 9">
    <name type="scientific">Desulfosporosinus fructosivorans</name>
    <dbReference type="NCBI Taxonomy" id="2018669"/>
    <lineage>
        <taxon>Bacteria</taxon>
        <taxon>Bacillati</taxon>
        <taxon>Bacillota</taxon>
        <taxon>Clostridia</taxon>
        <taxon>Eubacteriales</taxon>
        <taxon>Desulfitobacteriaceae</taxon>
        <taxon>Desulfosporosinus</taxon>
    </lineage>
</organism>
<feature type="transmembrane region" description="Helical" evidence="6">
    <location>
        <begin position="297"/>
        <end position="316"/>
    </location>
</feature>
<keyword evidence="3 6" id="KW-0812">Transmembrane</keyword>
<dbReference type="GO" id="GO:0005886">
    <property type="term" value="C:plasma membrane"/>
    <property type="evidence" value="ECO:0007669"/>
    <property type="project" value="UniProtKB-SubCell"/>
</dbReference>
<evidence type="ECO:0000256" key="3">
    <source>
        <dbReference type="ARBA" id="ARBA00022692"/>
    </source>
</evidence>
<comment type="subcellular location">
    <subcellularLocation>
        <location evidence="1">Cell membrane</location>
        <topology evidence="1">Multi-pass membrane protein</topology>
    </subcellularLocation>
</comment>
<keyword evidence="9" id="KW-1185">Reference proteome</keyword>
<dbReference type="SUPFAM" id="SSF103473">
    <property type="entry name" value="MFS general substrate transporter"/>
    <property type="match status" value="1"/>
</dbReference>
<reference evidence="8 9" key="1">
    <citation type="submission" date="2019-03" db="EMBL/GenBank/DDBJ databases">
        <title>Draft Genome Sequence of Desulfosporosinus fructosivorans Strain 63.6F, Isolated from Marine Sediment in the Baltic Sea.</title>
        <authorList>
            <person name="Hausmann B."/>
            <person name="Vandieken V."/>
            <person name="Pjevac P."/>
            <person name="Schreck K."/>
            <person name="Herbold C.W."/>
            <person name="Loy A."/>
        </authorList>
    </citation>
    <scope>NUCLEOTIDE SEQUENCE [LARGE SCALE GENOMIC DNA]</scope>
    <source>
        <strain evidence="8 9">63.6F</strain>
    </source>
</reference>
<dbReference type="InterPro" id="IPR020846">
    <property type="entry name" value="MFS_dom"/>
</dbReference>
<dbReference type="Gene3D" id="1.20.1250.20">
    <property type="entry name" value="MFS general substrate transporter like domains"/>
    <property type="match status" value="2"/>
</dbReference>
<feature type="transmembrane region" description="Helical" evidence="6">
    <location>
        <begin position="58"/>
        <end position="76"/>
    </location>
</feature>
<proteinExistence type="predicted"/>
<dbReference type="CDD" id="cd17316">
    <property type="entry name" value="MFS_SV2_like"/>
    <property type="match status" value="1"/>
</dbReference>
<feature type="transmembrane region" description="Helical" evidence="6">
    <location>
        <begin position="173"/>
        <end position="192"/>
    </location>
</feature>
<name>A0A4Z0QZ31_9FIRM</name>